<dbReference type="EMBL" id="GECU01031896">
    <property type="protein sequence ID" value="JAS75810.1"/>
    <property type="molecule type" value="Transcribed_RNA"/>
</dbReference>
<organism evidence="1">
    <name type="scientific">Homalodisca liturata</name>
    <dbReference type="NCBI Taxonomy" id="320908"/>
    <lineage>
        <taxon>Eukaryota</taxon>
        <taxon>Metazoa</taxon>
        <taxon>Ecdysozoa</taxon>
        <taxon>Arthropoda</taxon>
        <taxon>Hexapoda</taxon>
        <taxon>Insecta</taxon>
        <taxon>Pterygota</taxon>
        <taxon>Neoptera</taxon>
        <taxon>Paraneoptera</taxon>
        <taxon>Hemiptera</taxon>
        <taxon>Auchenorrhyncha</taxon>
        <taxon>Membracoidea</taxon>
        <taxon>Cicadellidae</taxon>
        <taxon>Cicadellinae</taxon>
        <taxon>Proconiini</taxon>
        <taxon>Homalodisca</taxon>
    </lineage>
</organism>
<gene>
    <name evidence="1" type="ORF">g.10407</name>
</gene>
<dbReference type="AlphaFoldDB" id="A0A1B6HM95"/>
<reference evidence="1" key="1">
    <citation type="submission" date="2015-11" db="EMBL/GenBank/DDBJ databases">
        <title>De novo transcriptome assembly of four potential Pierce s Disease insect vectors from Arizona vineyards.</title>
        <authorList>
            <person name="Tassone E.E."/>
        </authorList>
    </citation>
    <scope>NUCLEOTIDE SEQUENCE</scope>
</reference>
<protein>
    <submittedName>
        <fullName evidence="1">Uncharacterized protein</fullName>
    </submittedName>
</protein>
<proteinExistence type="predicted"/>
<accession>A0A1B6HM95</accession>
<evidence type="ECO:0000313" key="1">
    <source>
        <dbReference type="EMBL" id="JAS75810.1"/>
    </source>
</evidence>
<name>A0A1B6HM95_9HEMI</name>
<sequence length="106" mass="12500">MWKCSYFKSRPNYGWSRPTVVNPTWHDDTEKYAEKLFTSSNPITVHRTHTVLIPNHRALQLQLSILRTLQYFQIITRSIATMSLYSTRRKCLLFTPCKEELLIPGL</sequence>